<dbReference type="eggNOG" id="KOG2177">
    <property type="taxonomic scope" value="Eukaryota"/>
</dbReference>
<proteinExistence type="predicted"/>
<dbReference type="InParanoid" id="T1EFN6"/>
<feature type="repeat" description="NHL" evidence="2">
    <location>
        <begin position="387"/>
        <end position="430"/>
    </location>
</feature>
<dbReference type="RefSeq" id="XP_009020994.1">
    <property type="nucleotide sequence ID" value="XM_009022746.1"/>
</dbReference>
<dbReference type="KEGG" id="hro:HELRODRAFT_112963"/>
<dbReference type="CTD" id="20195388"/>
<dbReference type="STRING" id="6412.T1EFN6"/>
<dbReference type="PANTHER" id="PTHR24104">
    <property type="entry name" value="E3 UBIQUITIN-PROTEIN LIGASE NHLRC1-RELATED"/>
    <property type="match status" value="1"/>
</dbReference>
<dbReference type="PANTHER" id="PTHR24104:SF41">
    <property type="entry name" value="BRAIN TUMOR PROTEIN"/>
    <property type="match status" value="1"/>
</dbReference>
<accession>T1EFN6</accession>
<dbReference type="GeneID" id="20195388"/>
<dbReference type="GO" id="GO:0017148">
    <property type="term" value="P:negative regulation of translation"/>
    <property type="evidence" value="ECO:0000318"/>
    <property type="project" value="GO_Central"/>
</dbReference>
<feature type="repeat" description="NHL" evidence="2">
    <location>
        <begin position="197"/>
        <end position="240"/>
    </location>
</feature>
<evidence type="ECO:0000256" key="3">
    <source>
        <dbReference type="SAM" id="MobiDB-lite"/>
    </source>
</evidence>
<feature type="compositionally biased region" description="Polar residues" evidence="3">
    <location>
        <begin position="114"/>
        <end position="124"/>
    </location>
</feature>
<feature type="repeat" description="NHL" evidence="2">
    <location>
        <begin position="302"/>
        <end position="343"/>
    </location>
</feature>
<feature type="compositionally biased region" description="Polar residues" evidence="3">
    <location>
        <begin position="1"/>
        <end position="32"/>
    </location>
</feature>
<reference evidence="6" key="1">
    <citation type="submission" date="2012-12" db="EMBL/GenBank/DDBJ databases">
        <authorList>
            <person name="Hellsten U."/>
            <person name="Grimwood J."/>
            <person name="Chapman J.A."/>
            <person name="Shapiro H."/>
            <person name="Aerts A."/>
            <person name="Otillar R.P."/>
            <person name="Terry A.Y."/>
            <person name="Boore J.L."/>
            <person name="Simakov O."/>
            <person name="Marletaz F."/>
            <person name="Cho S.-J."/>
            <person name="Edsinger-Gonzales E."/>
            <person name="Havlak P."/>
            <person name="Kuo D.-H."/>
            <person name="Larsson T."/>
            <person name="Lv J."/>
            <person name="Arendt D."/>
            <person name="Savage R."/>
            <person name="Osoegawa K."/>
            <person name="de Jong P."/>
            <person name="Lindberg D.R."/>
            <person name="Seaver E.C."/>
            <person name="Weisblat D.A."/>
            <person name="Putnam N.H."/>
            <person name="Grigoriev I.V."/>
            <person name="Rokhsar D.S."/>
        </authorList>
    </citation>
    <scope>NUCLEOTIDE SEQUENCE</scope>
</reference>
<dbReference type="SUPFAM" id="SSF101898">
    <property type="entry name" value="NHL repeat"/>
    <property type="match status" value="1"/>
</dbReference>
<keyword evidence="6" id="KW-1185">Reference proteome</keyword>
<keyword evidence="1" id="KW-0677">Repeat</keyword>
<protein>
    <recommendedName>
        <fullName evidence="7">SMP-30/Gluconolactonase/LRE-like region domain-containing protein</fullName>
    </recommendedName>
</protein>
<evidence type="ECO:0000256" key="2">
    <source>
        <dbReference type="PROSITE-ProRule" id="PRU00504"/>
    </source>
</evidence>
<dbReference type="EnsemblMetazoa" id="HelroT112963">
    <property type="protein sequence ID" value="HelroP112963"/>
    <property type="gene ID" value="HelroG112963"/>
</dbReference>
<dbReference type="InterPro" id="IPR001258">
    <property type="entry name" value="NHL_repeat"/>
</dbReference>
<organism evidence="5 6">
    <name type="scientific">Helobdella robusta</name>
    <name type="common">Californian leech</name>
    <dbReference type="NCBI Taxonomy" id="6412"/>
    <lineage>
        <taxon>Eukaryota</taxon>
        <taxon>Metazoa</taxon>
        <taxon>Spiralia</taxon>
        <taxon>Lophotrochozoa</taxon>
        <taxon>Annelida</taxon>
        <taxon>Clitellata</taxon>
        <taxon>Hirudinea</taxon>
        <taxon>Rhynchobdellida</taxon>
        <taxon>Glossiphoniidae</taxon>
        <taxon>Helobdella</taxon>
    </lineage>
</organism>
<feature type="repeat" description="NHL" evidence="2">
    <location>
        <begin position="344"/>
        <end position="386"/>
    </location>
</feature>
<name>T1EFN6_HELRO</name>
<dbReference type="FunFam" id="2.120.10.30:FF:000107">
    <property type="entry name" value="Uncharacterized protein"/>
    <property type="match status" value="1"/>
</dbReference>
<dbReference type="InterPro" id="IPR050952">
    <property type="entry name" value="TRIM-NHL_E3_ligases"/>
</dbReference>
<evidence type="ECO:0000313" key="6">
    <source>
        <dbReference type="Proteomes" id="UP000015101"/>
    </source>
</evidence>
<evidence type="ECO:0000256" key="1">
    <source>
        <dbReference type="ARBA" id="ARBA00022737"/>
    </source>
</evidence>
<dbReference type="CDD" id="cd14959">
    <property type="entry name" value="NHL_brat_like"/>
    <property type="match status" value="1"/>
</dbReference>
<evidence type="ECO:0000313" key="4">
    <source>
        <dbReference type="EMBL" id="ESO00823.1"/>
    </source>
</evidence>
<dbReference type="OrthoDB" id="342730at2759"/>
<dbReference type="Proteomes" id="UP000015101">
    <property type="component" value="Unassembled WGS sequence"/>
</dbReference>
<feature type="region of interest" description="Disordered" evidence="3">
    <location>
        <begin position="1"/>
        <end position="52"/>
    </location>
</feature>
<reference evidence="5" key="3">
    <citation type="submission" date="2015-06" db="UniProtKB">
        <authorList>
            <consortium name="EnsemblMetazoa"/>
        </authorList>
    </citation>
    <scope>IDENTIFICATION</scope>
</reference>
<dbReference type="GO" id="GO:0030371">
    <property type="term" value="F:translation repressor activity"/>
    <property type="evidence" value="ECO:0000318"/>
    <property type="project" value="GO_Central"/>
</dbReference>
<dbReference type="AlphaFoldDB" id="T1EFN6"/>
<reference evidence="4 6" key="2">
    <citation type="journal article" date="2013" name="Nature">
        <title>Insights into bilaterian evolution from three spiralian genomes.</title>
        <authorList>
            <person name="Simakov O."/>
            <person name="Marletaz F."/>
            <person name="Cho S.J."/>
            <person name="Edsinger-Gonzales E."/>
            <person name="Havlak P."/>
            <person name="Hellsten U."/>
            <person name="Kuo D.H."/>
            <person name="Larsson T."/>
            <person name="Lv J."/>
            <person name="Arendt D."/>
            <person name="Savage R."/>
            <person name="Osoegawa K."/>
            <person name="de Jong P."/>
            <person name="Grimwood J."/>
            <person name="Chapman J.A."/>
            <person name="Shapiro H."/>
            <person name="Aerts A."/>
            <person name="Otillar R.P."/>
            <person name="Terry A.Y."/>
            <person name="Boore J.L."/>
            <person name="Grigoriev I.V."/>
            <person name="Lindberg D.R."/>
            <person name="Seaver E.C."/>
            <person name="Weisblat D.A."/>
            <person name="Putnam N.H."/>
            <person name="Rokhsar D.S."/>
        </authorList>
    </citation>
    <scope>NUCLEOTIDE SEQUENCE</scope>
</reference>
<feature type="compositionally biased region" description="Low complexity" evidence="3">
    <location>
        <begin position="33"/>
        <end position="51"/>
    </location>
</feature>
<gene>
    <name evidence="5" type="primary">20195388</name>
    <name evidence="4" type="ORF">HELRODRAFT_112963</name>
</gene>
<dbReference type="HOGENOM" id="CLU_510282_0_0_1"/>
<dbReference type="Pfam" id="PF01436">
    <property type="entry name" value="NHL"/>
    <property type="match status" value="3"/>
</dbReference>
<dbReference type="EMBL" id="KB096864">
    <property type="protein sequence ID" value="ESO00823.1"/>
    <property type="molecule type" value="Genomic_DNA"/>
</dbReference>
<feature type="region of interest" description="Disordered" evidence="3">
    <location>
        <begin position="64"/>
        <end position="145"/>
    </location>
</feature>
<feature type="compositionally biased region" description="Low complexity" evidence="3">
    <location>
        <begin position="64"/>
        <end position="106"/>
    </location>
</feature>
<dbReference type="InterPro" id="IPR011042">
    <property type="entry name" value="6-blade_b-propeller_TolB-like"/>
</dbReference>
<evidence type="ECO:0000313" key="5">
    <source>
        <dbReference type="EnsemblMetazoa" id="HelroP112963"/>
    </source>
</evidence>
<evidence type="ECO:0008006" key="7">
    <source>
        <dbReference type="Google" id="ProtNLM"/>
    </source>
</evidence>
<dbReference type="PROSITE" id="PS51125">
    <property type="entry name" value="NHL"/>
    <property type="match status" value="4"/>
</dbReference>
<dbReference type="EMBL" id="AMQM01005215">
    <property type="status" value="NOT_ANNOTATED_CDS"/>
    <property type="molecule type" value="Genomic_DNA"/>
</dbReference>
<sequence>MNGKNNNNVSSDIKNSSDRSYVNRGSISNHDISNNNNSNNNSNNNNSSFSNEKSYLLNSRSSIATASSTTARQQTTIGSSGQQTNKPNYSNNYNNNYNNSNNNSNNTYVKPPRHQNNQSFTGNIRSPHLPIANSSSSSGDLKPSAGKSQALLSITAKNILNVESIAGTGMTEEEIARSILPTIQIGPDFRRIKMEYHCKFGEYGNEAGLFTEPSGVAVGRDNEILVADANNHRIQVFDSTGAFRRIIGQDSTRGVSSGDVRGSQNEGDLVYPNRLAVNKVTGCIYVTERSPTHQVRVYDETGRFVRRFGAHVLQHPRGITVDRLGRIIVIECKVMRVVIFNSSGSVLNRFIVEKKVNFPNGVAVNDKEEIFISDNRRHGVVVFDYQGAFLRTIGGIGITNYPIGVGINSAGEVVVADNHNNFNVTLFTQDGQLIRALESRVKHAQCFDTALMGDGSIVLSSKDYRIYIYHYGAYPPSNDNNNTNNNNNVINNNNNNYTNGSTNNNNIINNSYCNNNGNNISVPICVGPAINKYM</sequence>
<dbReference type="Gene3D" id="2.120.10.30">
    <property type="entry name" value="TolB, C-terminal domain"/>
    <property type="match status" value="1"/>
</dbReference>